<name>A0AAV9V9B9_9PEZI</name>
<comment type="caution">
    <text evidence="1">The sequence shown here is derived from an EMBL/GenBank/DDBJ whole genome shotgun (WGS) entry which is preliminary data.</text>
</comment>
<evidence type="ECO:0000313" key="1">
    <source>
        <dbReference type="EMBL" id="KAK6358550.1"/>
    </source>
</evidence>
<gene>
    <name evidence="1" type="ORF">TWF730_007879</name>
</gene>
<dbReference type="Proteomes" id="UP001373714">
    <property type="component" value="Unassembled WGS sequence"/>
</dbReference>
<evidence type="ECO:0000313" key="2">
    <source>
        <dbReference type="Proteomes" id="UP001373714"/>
    </source>
</evidence>
<dbReference type="AlphaFoldDB" id="A0AAV9V9B9"/>
<evidence type="ECO:0008006" key="3">
    <source>
        <dbReference type="Google" id="ProtNLM"/>
    </source>
</evidence>
<reference evidence="1 2" key="1">
    <citation type="submission" date="2019-10" db="EMBL/GenBank/DDBJ databases">
        <authorList>
            <person name="Palmer J.M."/>
        </authorList>
    </citation>
    <scope>NUCLEOTIDE SEQUENCE [LARGE SCALE GENOMIC DNA]</scope>
    <source>
        <strain evidence="1 2">TWF730</strain>
    </source>
</reference>
<keyword evidence="2" id="KW-1185">Reference proteome</keyword>
<accession>A0AAV9V9B9</accession>
<dbReference type="EMBL" id="JAVHNS010000004">
    <property type="protein sequence ID" value="KAK6358550.1"/>
    <property type="molecule type" value="Genomic_DNA"/>
</dbReference>
<sequence length="401" mass="44331">MSTATPKIAISHIFGVGPSTPPKRTSSIISSPTLVPLKLSGSPSSQASLSSLSPLPPPLLKPIVEPGHETTVFQKALATAYSAFKPDGSGYLWCPVFKQYLPTSLIKHFHIINPNPYYSQAIGYLFGNMKDGEKHFNSLANGMIMAKCIANLVISGDFAIIPVEGGENDLTAPAFRGGATVEVGSQAWKELSIEERTSLLDIQDMKELIKSERELGILPADMDTLNRGNFVSELTSNTATSPNPGIKLKLVLMKPYNSHCKIEDMDLQYADIHNTVLEFKSPFRPDIRYCYFRYISSILIWLNLEEAVVFKNAWKPKGKWLRESLVVEMARPERLANWEVYEEIVGGSGLFDDGGEDGETVVKMDNGWETTKSGEMAAQLEWGLLTSPEYMLPPHGHELHV</sequence>
<proteinExistence type="predicted"/>
<organism evidence="1 2">
    <name type="scientific">Orbilia blumenaviensis</name>
    <dbReference type="NCBI Taxonomy" id="1796055"/>
    <lineage>
        <taxon>Eukaryota</taxon>
        <taxon>Fungi</taxon>
        <taxon>Dikarya</taxon>
        <taxon>Ascomycota</taxon>
        <taxon>Pezizomycotina</taxon>
        <taxon>Orbiliomycetes</taxon>
        <taxon>Orbiliales</taxon>
        <taxon>Orbiliaceae</taxon>
        <taxon>Orbilia</taxon>
    </lineage>
</organism>
<protein>
    <recommendedName>
        <fullName evidence="3">HNH nuclease domain-containing protein</fullName>
    </recommendedName>
</protein>